<dbReference type="SUPFAM" id="SSF56672">
    <property type="entry name" value="DNA/RNA polymerases"/>
    <property type="match status" value="1"/>
</dbReference>
<dbReference type="PANTHER" id="PTHR33067">
    <property type="entry name" value="RNA-DIRECTED DNA POLYMERASE-RELATED"/>
    <property type="match status" value="1"/>
</dbReference>
<sequence length="396" mass="43818">MKDEQIILSEDVSAVLQGKLPQKLNDPGSFTIPCIIGNKGFDKAMLDLGASINLMPYDVYRTLALDDIKPTKISLKLADRSQVVPMGIVEDVLVKIGELLIPVDFVILDMKDIASGEEEEMPILFGRPFMATAGTKIDVKEGILTMTVFDTTICFRIFDAMKSPLPLGDCFKIDVVDEAVTTSFIESNSKDSLETSLAYPDMDFLDEEIVDATLALTTTPPASIPYRIQPFTALETRPACSPKLQPYILSPPKLEMKLLPSSLKYAFLGDDETLPVVLSSKLLTCEEEQLLEVLREHKVAIGWTIADIKGICASVCTHNIYMEENCKPIRDPQRRLNPSMMEVVKKEVTKLLDHGIIYPISDSKWVSPVQVVPKKGGLTIVKNDKGEDVPQRVQSG</sequence>
<dbReference type="InterPro" id="IPR043502">
    <property type="entry name" value="DNA/RNA_pol_sf"/>
</dbReference>
<dbReference type="CDD" id="cd00303">
    <property type="entry name" value="retropepsin_like"/>
    <property type="match status" value="1"/>
</dbReference>
<proteinExistence type="predicted"/>
<dbReference type="PANTHER" id="PTHR33067:SF9">
    <property type="entry name" value="RNA-DIRECTED DNA POLYMERASE"/>
    <property type="match status" value="1"/>
</dbReference>
<dbReference type="InterPro" id="IPR021109">
    <property type="entry name" value="Peptidase_aspartic_dom_sf"/>
</dbReference>
<reference evidence="1 2" key="1">
    <citation type="journal article" date="2023" name="G3 (Bethesda)">
        <title>A chromosome-length genome assembly and annotation of blackberry (Rubus argutus, cv. 'Hillquist').</title>
        <authorList>
            <person name="Bruna T."/>
            <person name="Aryal R."/>
            <person name="Dudchenko O."/>
            <person name="Sargent D.J."/>
            <person name="Mead D."/>
            <person name="Buti M."/>
            <person name="Cavallini A."/>
            <person name="Hytonen T."/>
            <person name="Andres J."/>
            <person name="Pham M."/>
            <person name="Weisz D."/>
            <person name="Mascagni F."/>
            <person name="Usai G."/>
            <person name="Natali L."/>
            <person name="Bassil N."/>
            <person name="Fernandez G.E."/>
            <person name="Lomsadze A."/>
            <person name="Armour M."/>
            <person name="Olukolu B."/>
            <person name="Poorten T."/>
            <person name="Britton C."/>
            <person name="Davik J."/>
            <person name="Ashrafi H."/>
            <person name="Aiden E.L."/>
            <person name="Borodovsky M."/>
            <person name="Worthington M."/>
        </authorList>
    </citation>
    <scope>NUCLEOTIDE SEQUENCE [LARGE SCALE GENOMIC DNA]</scope>
    <source>
        <strain evidence="1">PI 553951</strain>
    </source>
</reference>
<dbReference type="EMBL" id="JBEDUW010000006">
    <property type="protein sequence ID" value="KAK9921933.1"/>
    <property type="molecule type" value="Genomic_DNA"/>
</dbReference>
<protein>
    <submittedName>
        <fullName evidence="1">Uncharacterized protein</fullName>
    </submittedName>
</protein>
<name>A0AAW1WCZ1_RUBAR</name>
<accession>A0AAW1WCZ1</accession>
<dbReference type="AlphaFoldDB" id="A0AAW1WCZ1"/>
<dbReference type="Gene3D" id="3.10.10.10">
    <property type="entry name" value="HIV Type 1 Reverse Transcriptase, subunit A, domain 1"/>
    <property type="match status" value="1"/>
</dbReference>
<organism evidence="1 2">
    <name type="scientific">Rubus argutus</name>
    <name type="common">Southern blackberry</name>
    <dbReference type="NCBI Taxonomy" id="59490"/>
    <lineage>
        <taxon>Eukaryota</taxon>
        <taxon>Viridiplantae</taxon>
        <taxon>Streptophyta</taxon>
        <taxon>Embryophyta</taxon>
        <taxon>Tracheophyta</taxon>
        <taxon>Spermatophyta</taxon>
        <taxon>Magnoliopsida</taxon>
        <taxon>eudicotyledons</taxon>
        <taxon>Gunneridae</taxon>
        <taxon>Pentapetalae</taxon>
        <taxon>rosids</taxon>
        <taxon>fabids</taxon>
        <taxon>Rosales</taxon>
        <taxon>Rosaceae</taxon>
        <taxon>Rosoideae</taxon>
        <taxon>Rosoideae incertae sedis</taxon>
        <taxon>Rubus</taxon>
    </lineage>
</organism>
<keyword evidence="2" id="KW-1185">Reference proteome</keyword>
<dbReference type="Gene3D" id="2.40.70.10">
    <property type="entry name" value="Acid Proteases"/>
    <property type="match status" value="1"/>
</dbReference>
<dbReference type="Proteomes" id="UP001457282">
    <property type="component" value="Unassembled WGS sequence"/>
</dbReference>
<evidence type="ECO:0000313" key="1">
    <source>
        <dbReference type="EMBL" id="KAK9921933.1"/>
    </source>
</evidence>
<evidence type="ECO:0000313" key="2">
    <source>
        <dbReference type="Proteomes" id="UP001457282"/>
    </source>
</evidence>
<comment type="caution">
    <text evidence="1">The sequence shown here is derived from an EMBL/GenBank/DDBJ whole genome shotgun (WGS) entry which is preliminary data.</text>
</comment>
<gene>
    <name evidence="1" type="ORF">M0R45_030425</name>
</gene>